<comment type="caution">
    <text evidence="9">The sequence shown here is derived from an EMBL/GenBank/DDBJ whole genome shotgun (WGS) entry which is preliminary data.</text>
</comment>
<feature type="domain" description="RNA polymerase sigma factor 70 region 4 type 2" evidence="8">
    <location>
        <begin position="107"/>
        <end position="159"/>
    </location>
</feature>
<dbReference type="InterPro" id="IPR014284">
    <property type="entry name" value="RNA_pol_sigma-70_dom"/>
</dbReference>
<gene>
    <name evidence="9" type="ORF">AWW66_11050</name>
</gene>
<dbReference type="NCBIfam" id="TIGR02937">
    <property type="entry name" value="sigma70-ECF"/>
    <property type="match status" value="1"/>
</dbReference>
<dbReference type="PANTHER" id="PTHR43133:SF50">
    <property type="entry name" value="ECF RNA POLYMERASE SIGMA FACTOR SIGM"/>
    <property type="match status" value="1"/>
</dbReference>
<evidence type="ECO:0000313" key="10">
    <source>
        <dbReference type="Proteomes" id="UP000070620"/>
    </source>
</evidence>
<evidence type="ECO:0000256" key="4">
    <source>
        <dbReference type="ARBA" id="ARBA00023125"/>
    </source>
</evidence>
<protein>
    <recommendedName>
        <fullName evidence="11">RNA polymerase subunit sigma-24</fullName>
    </recommendedName>
</protein>
<dbReference type="PANTHER" id="PTHR43133">
    <property type="entry name" value="RNA POLYMERASE ECF-TYPE SIGMA FACTO"/>
    <property type="match status" value="1"/>
</dbReference>
<reference evidence="9 10" key="1">
    <citation type="submission" date="2016-01" db="EMBL/GenBank/DDBJ databases">
        <title>Whole genome sequence and analysis of Micromonospora rosaria DSM 803, which can produce antibacterial substance rosamicin.</title>
        <authorList>
            <person name="Yang H."/>
            <person name="He X."/>
            <person name="Zhu D."/>
        </authorList>
    </citation>
    <scope>NUCLEOTIDE SEQUENCE [LARGE SCALE GENOMIC DNA]</scope>
    <source>
        <strain evidence="9 10">DSM 803</strain>
    </source>
</reference>
<dbReference type="InterPro" id="IPR013324">
    <property type="entry name" value="RNA_pol_sigma_r3/r4-like"/>
</dbReference>
<evidence type="ECO:0000259" key="8">
    <source>
        <dbReference type="Pfam" id="PF08281"/>
    </source>
</evidence>
<evidence type="ECO:0000256" key="2">
    <source>
        <dbReference type="ARBA" id="ARBA00023015"/>
    </source>
</evidence>
<keyword evidence="2" id="KW-0805">Transcription regulation</keyword>
<dbReference type="SUPFAM" id="SSF88659">
    <property type="entry name" value="Sigma3 and sigma4 domains of RNA polymerase sigma factors"/>
    <property type="match status" value="1"/>
</dbReference>
<dbReference type="NCBIfam" id="TIGR02983">
    <property type="entry name" value="SigE-fam_strep"/>
    <property type="match status" value="1"/>
</dbReference>
<dbReference type="InterPro" id="IPR014325">
    <property type="entry name" value="RNA_pol_sigma-E_actinobac"/>
</dbReference>
<dbReference type="InterPro" id="IPR013249">
    <property type="entry name" value="RNA_pol_sigma70_r4_t2"/>
</dbReference>
<keyword evidence="3" id="KW-0731">Sigma factor</keyword>
<evidence type="ECO:0000259" key="7">
    <source>
        <dbReference type="Pfam" id="PF04542"/>
    </source>
</evidence>
<evidence type="ECO:0008006" key="11">
    <source>
        <dbReference type="Google" id="ProtNLM"/>
    </source>
</evidence>
<evidence type="ECO:0000256" key="3">
    <source>
        <dbReference type="ARBA" id="ARBA00023082"/>
    </source>
</evidence>
<dbReference type="Proteomes" id="UP000070620">
    <property type="component" value="Unassembled WGS sequence"/>
</dbReference>
<dbReference type="Pfam" id="PF04542">
    <property type="entry name" value="Sigma70_r2"/>
    <property type="match status" value="1"/>
</dbReference>
<proteinExistence type="inferred from homology"/>
<dbReference type="SUPFAM" id="SSF88946">
    <property type="entry name" value="Sigma2 domain of RNA polymerase sigma factors"/>
    <property type="match status" value="1"/>
</dbReference>
<dbReference type="InterPro" id="IPR039425">
    <property type="entry name" value="RNA_pol_sigma-70-like"/>
</dbReference>
<dbReference type="InterPro" id="IPR036388">
    <property type="entry name" value="WH-like_DNA-bd_sf"/>
</dbReference>
<dbReference type="EMBL" id="LRQV01000029">
    <property type="protein sequence ID" value="KXK61969.1"/>
    <property type="molecule type" value="Genomic_DNA"/>
</dbReference>
<accession>A0A136PU27</accession>
<keyword evidence="4" id="KW-0238">DNA-binding</keyword>
<dbReference type="GO" id="GO:0006352">
    <property type="term" value="P:DNA-templated transcription initiation"/>
    <property type="evidence" value="ECO:0007669"/>
    <property type="project" value="InterPro"/>
</dbReference>
<dbReference type="CDD" id="cd06171">
    <property type="entry name" value="Sigma70_r4"/>
    <property type="match status" value="1"/>
</dbReference>
<dbReference type="Pfam" id="PF08281">
    <property type="entry name" value="Sigma70_r4_2"/>
    <property type="match status" value="1"/>
</dbReference>
<dbReference type="Gene3D" id="1.10.10.10">
    <property type="entry name" value="Winged helix-like DNA-binding domain superfamily/Winged helix DNA-binding domain"/>
    <property type="match status" value="1"/>
</dbReference>
<evidence type="ECO:0000313" key="9">
    <source>
        <dbReference type="EMBL" id="KXK61969.1"/>
    </source>
</evidence>
<evidence type="ECO:0000256" key="5">
    <source>
        <dbReference type="ARBA" id="ARBA00023163"/>
    </source>
</evidence>
<evidence type="ECO:0000256" key="1">
    <source>
        <dbReference type="ARBA" id="ARBA00010641"/>
    </source>
</evidence>
<dbReference type="AlphaFoldDB" id="A0A136PU27"/>
<feature type="region of interest" description="Disordered" evidence="6">
    <location>
        <begin position="162"/>
        <end position="188"/>
    </location>
</feature>
<dbReference type="OrthoDB" id="3692620at2"/>
<dbReference type="InterPro" id="IPR013325">
    <property type="entry name" value="RNA_pol_sigma_r2"/>
</dbReference>
<dbReference type="Gene3D" id="1.10.1740.10">
    <property type="match status" value="1"/>
</dbReference>
<organism evidence="9 10">
    <name type="scientific">Micromonospora rosaria</name>
    <dbReference type="NCBI Taxonomy" id="47874"/>
    <lineage>
        <taxon>Bacteria</taxon>
        <taxon>Bacillati</taxon>
        <taxon>Actinomycetota</taxon>
        <taxon>Actinomycetes</taxon>
        <taxon>Micromonosporales</taxon>
        <taxon>Micromonosporaceae</taxon>
        <taxon>Micromonospora</taxon>
    </lineage>
</organism>
<sequence length="188" mass="20889">MTTDDDATTSGDSFEEFVRSRSPALLRSAYLLTTDRHAAEDLLQEVLERLYAKWRRARGAPDAYARKIMVNRATDRWRWRGRRPEAPLHDVVVPSSGDHADEVAVRQAVLGALRTLPPRQRAAVVLRYLDDLSEAETAQVMRCSVGAVKSHSARGLARLRAQTGLHHTESADPSGPRGSTPIPVRRTS</sequence>
<feature type="domain" description="RNA polymerase sigma-70 region 2" evidence="7">
    <location>
        <begin position="18"/>
        <end position="82"/>
    </location>
</feature>
<comment type="similarity">
    <text evidence="1">Belongs to the sigma-70 factor family. ECF subfamily.</text>
</comment>
<keyword evidence="10" id="KW-1185">Reference proteome</keyword>
<dbReference type="GO" id="GO:0016987">
    <property type="term" value="F:sigma factor activity"/>
    <property type="evidence" value="ECO:0007669"/>
    <property type="project" value="UniProtKB-KW"/>
</dbReference>
<name>A0A136PU27_9ACTN</name>
<dbReference type="RefSeq" id="WP_067363752.1">
    <property type="nucleotide sequence ID" value="NZ_JBIUBN010000011.1"/>
</dbReference>
<dbReference type="GO" id="GO:0003677">
    <property type="term" value="F:DNA binding"/>
    <property type="evidence" value="ECO:0007669"/>
    <property type="project" value="UniProtKB-KW"/>
</dbReference>
<keyword evidence="5" id="KW-0804">Transcription</keyword>
<evidence type="ECO:0000256" key="6">
    <source>
        <dbReference type="SAM" id="MobiDB-lite"/>
    </source>
</evidence>
<dbReference type="InterPro" id="IPR007627">
    <property type="entry name" value="RNA_pol_sigma70_r2"/>
</dbReference>